<dbReference type="STRING" id="983917.RGE_31770"/>
<keyword evidence="9" id="KW-1185">Reference proteome</keyword>
<keyword evidence="3 6" id="KW-0812">Transmembrane</keyword>
<dbReference type="GO" id="GO:0000271">
    <property type="term" value="P:polysaccharide biosynthetic process"/>
    <property type="evidence" value="ECO:0007669"/>
    <property type="project" value="InterPro"/>
</dbReference>
<dbReference type="GO" id="GO:0005886">
    <property type="term" value="C:plasma membrane"/>
    <property type="evidence" value="ECO:0007669"/>
    <property type="project" value="TreeGrafter"/>
</dbReference>
<dbReference type="InterPro" id="IPR007267">
    <property type="entry name" value="GtrA_DPMS_TM"/>
</dbReference>
<protein>
    <submittedName>
        <fullName evidence="8">GtrA family protein</fullName>
    </submittedName>
</protein>
<evidence type="ECO:0000313" key="8">
    <source>
        <dbReference type="EMBL" id="BAL96516.1"/>
    </source>
</evidence>
<name>I0HU29_RUBGI</name>
<accession>I0HU29</accession>
<dbReference type="Proteomes" id="UP000007883">
    <property type="component" value="Chromosome"/>
</dbReference>
<evidence type="ECO:0000256" key="6">
    <source>
        <dbReference type="SAM" id="Phobius"/>
    </source>
</evidence>
<dbReference type="KEGG" id="rge:RGE_31770"/>
<dbReference type="Pfam" id="PF04138">
    <property type="entry name" value="GtrA_DPMS_TM"/>
    <property type="match status" value="1"/>
</dbReference>
<keyword evidence="5 6" id="KW-0472">Membrane</keyword>
<feature type="transmembrane region" description="Helical" evidence="6">
    <location>
        <begin position="80"/>
        <end position="100"/>
    </location>
</feature>
<organism evidence="8 9">
    <name type="scientific">Rubrivivax gelatinosus (strain NBRC 100245 / IL144)</name>
    <dbReference type="NCBI Taxonomy" id="983917"/>
    <lineage>
        <taxon>Bacteria</taxon>
        <taxon>Pseudomonadati</taxon>
        <taxon>Pseudomonadota</taxon>
        <taxon>Betaproteobacteria</taxon>
        <taxon>Burkholderiales</taxon>
        <taxon>Sphaerotilaceae</taxon>
        <taxon>Rubrivivax</taxon>
    </lineage>
</organism>
<evidence type="ECO:0000256" key="4">
    <source>
        <dbReference type="ARBA" id="ARBA00022989"/>
    </source>
</evidence>
<evidence type="ECO:0000256" key="5">
    <source>
        <dbReference type="ARBA" id="ARBA00023136"/>
    </source>
</evidence>
<reference evidence="8 9" key="1">
    <citation type="journal article" date="2012" name="J. Bacteriol.">
        <title>Complete genome sequence of phototrophic betaproteobacterium Rubrivivax gelatinosus IL144.</title>
        <authorList>
            <person name="Nagashima S."/>
            <person name="Kamimura A."/>
            <person name="Shimizu T."/>
            <person name="Nakamura-isaki S."/>
            <person name="Aono E."/>
            <person name="Sakamoto K."/>
            <person name="Ichikawa N."/>
            <person name="Nakazawa H."/>
            <person name="Sekine M."/>
            <person name="Yamazaki S."/>
            <person name="Fujita N."/>
            <person name="Shimada K."/>
            <person name="Hanada S."/>
            <person name="Nagashima K.V.P."/>
        </authorList>
    </citation>
    <scope>NUCLEOTIDE SEQUENCE [LARGE SCALE GENOMIC DNA]</scope>
    <source>
        <strain evidence="9">NBRC 100245 / IL144</strain>
    </source>
</reference>
<gene>
    <name evidence="8" type="ordered locus">RGE_31770</name>
</gene>
<evidence type="ECO:0000256" key="2">
    <source>
        <dbReference type="ARBA" id="ARBA00009399"/>
    </source>
</evidence>
<dbReference type="InterPro" id="IPR051401">
    <property type="entry name" value="GtrA_CellWall_Glycosyl"/>
</dbReference>
<dbReference type="AlphaFoldDB" id="I0HU29"/>
<comment type="similarity">
    <text evidence="2">Belongs to the GtrA family.</text>
</comment>
<evidence type="ECO:0000256" key="3">
    <source>
        <dbReference type="ARBA" id="ARBA00022692"/>
    </source>
</evidence>
<dbReference type="PANTHER" id="PTHR38459">
    <property type="entry name" value="PROPHAGE BACTOPRENOL-LINKED GLUCOSE TRANSLOCASE HOMOLOG"/>
    <property type="match status" value="1"/>
</dbReference>
<dbReference type="eggNOG" id="COG2246">
    <property type="taxonomic scope" value="Bacteria"/>
</dbReference>
<evidence type="ECO:0000256" key="1">
    <source>
        <dbReference type="ARBA" id="ARBA00004141"/>
    </source>
</evidence>
<evidence type="ECO:0000259" key="7">
    <source>
        <dbReference type="Pfam" id="PF04138"/>
    </source>
</evidence>
<proteinExistence type="inferred from homology"/>
<dbReference type="EMBL" id="AP012320">
    <property type="protein sequence ID" value="BAL96516.1"/>
    <property type="molecule type" value="Genomic_DNA"/>
</dbReference>
<feature type="domain" description="GtrA/DPMS transmembrane" evidence="7">
    <location>
        <begin position="18"/>
        <end position="133"/>
    </location>
</feature>
<sequence length="152" mass="16092">MARRRARRMSLSRAEPLRYAVVGALATVAHWLTLAVLVEAAGWAAWTASGAGAALGAQVAFAGNRSFTFAGARQLPLLASWWRFQLTAAAGGALGMAIVAAGVALGVYYLLAQVLATGVVFVCGYLVNRHWSFRPPARRPGPGPRRPPPDPR</sequence>
<dbReference type="PANTHER" id="PTHR38459:SF1">
    <property type="entry name" value="PROPHAGE BACTOPRENOL-LINKED GLUCOSE TRANSLOCASE HOMOLOG"/>
    <property type="match status" value="1"/>
</dbReference>
<feature type="transmembrane region" description="Helical" evidence="6">
    <location>
        <begin position="107"/>
        <end position="127"/>
    </location>
</feature>
<comment type="subcellular location">
    <subcellularLocation>
        <location evidence="1">Membrane</location>
        <topology evidence="1">Multi-pass membrane protein</topology>
    </subcellularLocation>
</comment>
<keyword evidence="4 6" id="KW-1133">Transmembrane helix</keyword>
<evidence type="ECO:0000313" key="9">
    <source>
        <dbReference type="Proteomes" id="UP000007883"/>
    </source>
</evidence>
<dbReference type="HOGENOM" id="CLU_083873_6_2_4"/>